<sequence>MLFLRKKGSSLLEMVIYITISSGVVMVLVALLITLISTWNRTVAPAEVRQNVSFAVGRITERVRAANAIIGAYPADTLDLTINAKTARFNINEGIIEFDNDISDGILAAKITSAAVSVNKCDEESAYFIKIVNPLPALEAVRFCFKISYNSNGDPAKNFSQEIRTAVSLR</sequence>
<dbReference type="Proteomes" id="UP000176951">
    <property type="component" value="Unassembled WGS sequence"/>
</dbReference>
<protein>
    <recommendedName>
        <fullName evidence="4">Type II secretion system protein</fullName>
    </recommendedName>
</protein>
<comment type="caution">
    <text evidence="2">The sequence shown here is derived from an EMBL/GenBank/DDBJ whole genome shotgun (WGS) entry which is preliminary data.</text>
</comment>
<dbReference type="EMBL" id="MHSW01000002">
    <property type="protein sequence ID" value="OHA52963.1"/>
    <property type="molecule type" value="Genomic_DNA"/>
</dbReference>
<evidence type="ECO:0000256" key="1">
    <source>
        <dbReference type="SAM" id="Phobius"/>
    </source>
</evidence>
<keyword evidence="1" id="KW-1133">Transmembrane helix</keyword>
<keyword evidence="1" id="KW-0812">Transmembrane</keyword>
<evidence type="ECO:0000313" key="2">
    <source>
        <dbReference type="EMBL" id="OHA52963.1"/>
    </source>
</evidence>
<feature type="transmembrane region" description="Helical" evidence="1">
    <location>
        <begin position="12"/>
        <end position="39"/>
    </location>
</feature>
<name>A0A1G2PXE6_9BACT</name>
<reference evidence="2 3" key="1">
    <citation type="journal article" date="2016" name="Nat. Commun.">
        <title>Thousands of microbial genomes shed light on interconnected biogeochemical processes in an aquifer system.</title>
        <authorList>
            <person name="Anantharaman K."/>
            <person name="Brown C.T."/>
            <person name="Hug L.A."/>
            <person name="Sharon I."/>
            <person name="Castelle C.J."/>
            <person name="Probst A.J."/>
            <person name="Thomas B.C."/>
            <person name="Singh A."/>
            <person name="Wilkins M.J."/>
            <person name="Karaoz U."/>
            <person name="Brodie E.L."/>
            <person name="Williams K.H."/>
            <person name="Hubbard S.S."/>
            <person name="Banfield J.F."/>
        </authorList>
    </citation>
    <scope>NUCLEOTIDE SEQUENCE [LARGE SCALE GENOMIC DNA]</scope>
</reference>
<proteinExistence type="predicted"/>
<gene>
    <name evidence="2" type="ORF">A3A97_04125</name>
</gene>
<organism evidence="2 3">
    <name type="scientific">Candidatus Terrybacteria bacterium RIFCSPLOWO2_01_FULL_40_23</name>
    <dbReference type="NCBI Taxonomy" id="1802366"/>
    <lineage>
        <taxon>Bacteria</taxon>
        <taxon>Candidatus Terryibacteriota</taxon>
    </lineage>
</organism>
<dbReference type="AlphaFoldDB" id="A0A1G2PXE6"/>
<keyword evidence="1" id="KW-0472">Membrane</keyword>
<evidence type="ECO:0000313" key="3">
    <source>
        <dbReference type="Proteomes" id="UP000176951"/>
    </source>
</evidence>
<evidence type="ECO:0008006" key="4">
    <source>
        <dbReference type="Google" id="ProtNLM"/>
    </source>
</evidence>
<accession>A0A1G2PXE6</accession>